<dbReference type="Proteomes" id="UP001642484">
    <property type="component" value="Unassembled WGS sequence"/>
</dbReference>
<sequence length="854" mass="96480">METGIPLLLSGAQEDARVAFEEKIGSLTAGNPGLAVILEDAGLSVLQPDIGAKIRQLVSEQEEILAELGAEENHPEEDGPLLTPERPDRPKTKKRRQEPPFKDGDPFAEMEEKDSNKNATIPLYTKAMIVEFALKLHRENSVTSIEREVMSRFKKFFFSYESNAWKSGLLGKWTRGILPVYLQKESAFNEVLERMVAGSNRDLQSAAHLKIPVLVETAQSIQKKWKDTYRKKCEEEHIPFLERQKPVDSKWVCLFLMRWQWSLQASNTKGAFLADDSQEMKEMRLAHRAQILANKVPIDLVLNFDQLWRSAYEPPKKVIHKRRAKEAERQGEEWGECWPGDLQGKRLKAILQMVSNAMVERMGQTDRPSKLRKVCARSDFVQGGRIGVTAVTSTWASGEIGPLGICVANGALPQAFIEEVNEKWAGHVYVFQSMTESHFMTAETTLLHLQELISPALELRRASLGYNRETPALLICDGFTGNFAVSNGEGYKAPGLEQATRQIQIGLNGQKHLQATAVDNVKSLIFAWQQMGQKIYHKLFRWAWVSRGVITVDDMKKRFPNLSQKEAEEMQLKEEASARELAEGQQDEWINLPLLMSQFADKGYSKYQLQLFEARRRHEAGKLSKKKFHAAERDCLRTLVLLHTSGQPATAQYIKTHDGSRATLILYNFLERTIKIGILPPEPLRVLRAETTFDASSLQVEVDKDFLEKVCLPGLEAYQNSQSDPEPEEEEHDQGVQLQTMDELAAEGMQLDDPILVQVSLDEDGHLISDEHVELVEKSDSSGSGWLGLYPGKPNVGRSFHAGLRSEKKALLQVLLRLWQYHEQALNGEHCVVEGVPLPQYIEVLSQELALCVD</sequence>
<protein>
    <submittedName>
        <fullName evidence="2">Uncharacterized protein</fullName>
    </submittedName>
</protein>
<accession>A0ABP0RPJ7</accession>
<evidence type="ECO:0000313" key="3">
    <source>
        <dbReference type="Proteomes" id="UP001642484"/>
    </source>
</evidence>
<feature type="region of interest" description="Disordered" evidence="1">
    <location>
        <begin position="69"/>
        <end position="114"/>
    </location>
</feature>
<name>A0ABP0RPJ7_9DINO</name>
<evidence type="ECO:0000256" key="1">
    <source>
        <dbReference type="SAM" id="MobiDB-lite"/>
    </source>
</evidence>
<keyword evidence="3" id="KW-1185">Reference proteome</keyword>
<gene>
    <name evidence="2" type="ORF">CCMP2556_LOCUS47710</name>
</gene>
<organism evidence="2 3">
    <name type="scientific">Durusdinium trenchii</name>
    <dbReference type="NCBI Taxonomy" id="1381693"/>
    <lineage>
        <taxon>Eukaryota</taxon>
        <taxon>Sar</taxon>
        <taxon>Alveolata</taxon>
        <taxon>Dinophyceae</taxon>
        <taxon>Suessiales</taxon>
        <taxon>Symbiodiniaceae</taxon>
        <taxon>Durusdinium</taxon>
    </lineage>
</organism>
<dbReference type="EMBL" id="CAXAMN010026184">
    <property type="protein sequence ID" value="CAK9101137.1"/>
    <property type="molecule type" value="Genomic_DNA"/>
</dbReference>
<reference evidence="2 3" key="1">
    <citation type="submission" date="2024-02" db="EMBL/GenBank/DDBJ databases">
        <authorList>
            <person name="Chen Y."/>
            <person name="Shah S."/>
            <person name="Dougan E. K."/>
            <person name="Thang M."/>
            <person name="Chan C."/>
        </authorList>
    </citation>
    <scope>NUCLEOTIDE SEQUENCE [LARGE SCALE GENOMIC DNA]</scope>
</reference>
<evidence type="ECO:0000313" key="2">
    <source>
        <dbReference type="EMBL" id="CAK9101137.1"/>
    </source>
</evidence>
<proteinExistence type="predicted"/>
<comment type="caution">
    <text evidence="2">The sequence shown here is derived from an EMBL/GenBank/DDBJ whole genome shotgun (WGS) entry which is preliminary data.</text>
</comment>